<gene>
    <name evidence="2" type="ORF">BCT74_00125</name>
</gene>
<proteinExistence type="predicted"/>
<dbReference type="SMART" id="SM00421">
    <property type="entry name" value="HTH_LUXR"/>
    <property type="match status" value="1"/>
</dbReference>
<dbReference type="SUPFAM" id="SSF46894">
    <property type="entry name" value="C-terminal effector domain of the bipartite response regulators"/>
    <property type="match status" value="1"/>
</dbReference>
<dbReference type="AlphaFoldDB" id="A0A2N7IN71"/>
<dbReference type="Pfam" id="PF00196">
    <property type="entry name" value="GerE"/>
    <property type="match status" value="1"/>
</dbReference>
<dbReference type="EMBL" id="MCYL01000001">
    <property type="protein sequence ID" value="PML59843.1"/>
    <property type="molecule type" value="Genomic_DNA"/>
</dbReference>
<dbReference type="InterPro" id="IPR016032">
    <property type="entry name" value="Sig_transdc_resp-reg_C-effctor"/>
</dbReference>
<evidence type="ECO:0000313" key="2">
    <source>
        <dbReference type="EMBL" id="PML59843.1"/>
    </source>
</evidence>
<feature type="domain" description="HTH luxR-type" evidence="1">
    <location>
        <begin position="175"/>
        <end position="240"/>
    </location>
</feature>
<dbReference type="Gene3D" id="1.10.10.10">
    <property type="entry name" value="Winged helix-like DNA-binding domain superfamily/Winged helix DNA-binding domain"/>
    <property type="match status" value="1"/>
</dbReference>
<dbReference type="Proteomes" id="UP000235746">
    <property type="component" value="Unassembled WGS sequence"/>
</dbReference>
<name>A0A2N7IN71_9VIBR</name>
<organism evidence="2 3">
    <name type="scientific">Vibrio lentus</name>
    <dbReference type="NCBI Taxonomy" id="136468"/>
    <lineage>
        <taxon>Bacteria</taxon>
        <taxon>Pseudomonadati</taxon>
        <taxon>Pseudomonadota</taxon>
        <taxon>Gammaproteobacteria</taxon>
        <taxon>Vibrionales</taxon>
        <taxon>Vibrionaceae</taxon>
        <taxon>Vibrio</taxon>
    </lineage>
</organism>
<reference evidence="3" key="1">
    <citation type="submission" date="2016-07" db="EMBL/GenBank/DDBJ databases">
        <title>Nontailed viruses are major unrecognized killers of bacteria in the ocean.</title>
        <authorList>
            <person name="Kauffman K."/>
            <person name="Hussain F."/>
            <person name="Yang J."/>
            <person name="Arevalo P."/>
            <person name="Brown J."/>
            <person name="Cutler M."/>
            <person name="Kelly L."/>
            <person name="Polz M.F."/>
        </authorList>
    </citation>
    <scope>NUCLEOTIDE SEQUENCE [LARGE SCALE GENOMIC DNA]</scope>
    <source>
        <strain evidence="3">10N.261.51.B8</strain>
    </source>
</reference>
<evidence type="ECO:0000313" key="3">
    <source>
        <dbReference type="Proteomes" id="UP000235746"/>
    </source>
</evidence>
<dbReference type="PROSITE" id="PS50043">
    <property type="entry name" value="HTH_LUXR_2"/>
    <property type="match status" value="1"/>
</dbReference>
<dbReference type="InterPro" id="IPR036388">
    <property type="entry name" value="WH-like_DNA-bd_sf"/>
</dbReference>
<dbReference type="GO" id="GO:0006355">
    <property type="term" value="P:regulation of DNA-templated transcription"/>
    <property type="evidence" value="ECO:0007669"/>
    <property type="project" value="InterPro"/>
</dbReference>
<protein>
    <submittedName>
        <fullName evidence="2">DNA-binding protein</fullName>
    </submittedName>
</protein>
<accession>A0A2N7IN71</accession>
<dbReference type="GO" id="GO:0003677">
    <property type="term" value="F:DNA binding"/>
    <property type="evidence" value="ECO:0007669"/>
    <property type="project" value="UniProtKB-KW"/>
</dbReference>
<dbReference type="PRINTS" id="PR00038">
    <property type="entry name" value="HTHLUXR"/>
</dbReference>
<keyword evidence="2" id="KW-0238">DNA-binding</keyword>
<dbReference type="InterPro" id="IPR000792">
    <property type="entry name" value="Tscrpt_reg_LuxR_C"/>
</dbReference>
<dbReference type="RefSeq" id="WP_065111564.1">
    <property type="nucleotide sequence ID" value="NZ_MCYL01000001.1"/>
</dbReference>
<evidence type="ECO:0000259" key="1">
    <source>
        <dbReference type="PROSITE" id="PS50043"/>
    </source>
</evidence>
<sequence length="252" mass="28761">MQISENTITLGHGFNKSPSEFEEEIKDSLTGIGIEHATLVIMSKSKNPVFKYIKSTNGRISISKRVTEKLDSYLSLISMNKKGQLFHNQDTIIENRIFDHRDLSILEHALNNYSITDELSYNYEIVIIFHSINALKPEELRLLELICDITIAWANSRIAHHTMLLHWNRYAEPTTTDLPPILTKSELDVLELIIKGLTGSEVAQVRSVSKETVRTQIKSILHKTQCKNQNQLISRFGQGQWLTSPSIRSAYI</sequence>
<comment type="caution">
    <text evidence="2">The sequence shown here is derived from an EMBL/GenBank/DDBJ whole genome shotgun (WGS) entry which is preliminary data.</text>
</comment>